<dbReference type="InterPro" id="IPR035979">
    <property type="entry name" value="RBD_domain_sf"/>
</dbReference>
<feature type="domain" description="RRM" evidence="11">
    <location>
        <begin position="11"/>
        <end position="89"/>
    </location>
</feature>
<evidence type="ECO:0000259" key="11">
    <source>
        <dbReference type="PROSITE" id="PS50102"/>
    </source>
</evidence>
<feature type="region of interest" description="Disordered" evidence="10">
    <location>
        <begin position="598"/>
        <end position="633"/>
    </location>
</feature>
<dbReference type="InterPro" id="IPR012677">
    <property type="entry name" value="Nucleotide-bd_a/b_plait_sf"/>
</dbReference>
<dbReference type="GO" id="GO:0046856">
    <property type="term" value="P:phosphatidylinositol dephosphorylation"/>
    <property type="evidence" value="ECO:0007669"/>
    <property type="project" value="TreeGrafter"/>
</dbReference>
<dbReference type="EMBL" id="JANBOH010000251">
    <property type="protein sequence ID" value="KAJ1643482.1"/>
    <property type="molecule type" value="Genomic_DNA"/>
</dbReference>
<protein>
    <submittedName>
        <fullName evidence="13">Phosphatidylinositol-3-phosphatase ymr1</fullName>
    </submittedName>
</protein>
<evidence type="ECO:0000256" key="3">
    <source>
        <dbReference type="ARBA" id="ARBA00008363"/>
    </source>
</evidence>
<feature type="active site" description="Phosphocysteine intermediate" evidence="7">
    <location>
        <position position="553"/>
    </location>
</feature>
<dbReference type="InterPro" id="IPR000504">
    <property type="entry name" value="RRM_dom"/>
</dbReference>
<feature type="binding site" evidence="8">
    <location>
        <begin position="553"/>
        <end position="559"/>
    </location>
    <ligand>
        <name>substrate</name>
    </ligand>
</feature>
<dbReference type="Pfam" id="PF00076">
    <property type="entry name" value="RRM_1"/>
    <property type="match status" value="2"/>
</dbReference>
<dbReference type="GO" id="GO:0016020">
    <property type="term" value="C:membrane"/>
    <property type="evidence" value="ECO:0007669"/>
    <property type="project" value="TreeGrafter"/>
</dbReference>
<comment type="similarity">
    <text evidence="2">Belongs to the protein-tyrosine phosphatase family. Non-receptor class myotubularin subfamily.</text>
</comment>
<dbReference type="InterPro" id="IPR011993">
    <property type="entry name" value="PH-like_dom_sf"/>
</dbReference>
<dbReference type="FunFam" id="3.30.70.330:FF:000505">
    <property type="entry name" value="Splicing factor 3B subunit 4"/>
    <property type="match status" value="1"/>
</dbReference>
<evidence type="ECO:0000256" key="4">
    <source>
        <dbReference type="ARBA" id="ARBA00022737"/>
    </source>
</evidence>
<sequence length="892" mass="98606">MAQKYERNQEASVYIGNLDERVTDEMIWELMVQAGPVVSIHLPKDRVTQRSQGYGFCEFQSSTDADYAVKIMNLVKLFGKPLRINKASVDRRMQQDVGAKLFIGNLDPSVDEKMLLDTFGVFGQMAQVPRVARDGISGNSRGFAFAAFTTFEAADMAVDALDGQYLGGKMVSVGYAFKKDAKGERHGSAAERVTKVDHVLLKRSGDCERRGTLHLTATHMIFTATGGRELWLGYPLIHSALLERPPRLPSRRSTDELMSAEELVAWAQRGSMRIRCHHFVFLTLRFRDVRELYDVYASVKRAACVGNIARLYAFDYARSQADAEDFGWSVYDAQRELARMGVGCSDGSRGRFWRVTMANHAYALCATYPAVLAVPARISDTTLTYAAAYRSKRRLPVLSYLHKNGASMTRSSQPMVGLKQARSVQDEKIVEAIVATTEENGVPRRFNSDRSNVIIDARPTTNAVVNRAVGAGSENMDHYRHCRKVYLGIDNIHVMREALARLVDAVAADSERGVVERIRASRTDWLRHIASILVGARTIVESIGAGSHVLVHCSDGWDRTAQLTSLAQLCLDPFYRTMRGFAVLVEKEWAAFGHQGHPDKFRVSRAPQPNSSDAADTNEDENSSSHSEPEPGSDFSLGAAMFSRFASRALRGVQSRISSAIQAASDNLDDDDADGIDPFCLYPELQPGFDPRTDSAQTPGGGGGGFRLGRPKHDHETSPVFQQFLDCVFQLSVQCPTMFEFNELFLLDLFYHAHAAQFGSFLCNCARERDDIRDKTRSVWSWMLADERRHRYANDLFLKDPAKPHDSVIVPDPAFLQYWSRMFSGHDPTLSLSDPSGRESDIARAVSEAISSSVAESSSSAAAAAAAAAISSVAVPSRSASSSSISFENVWA</sequence>
<keyword evidence="6" id="KW-0539">Nucleus</keyword>
<dbReference type="PANTHER" id="PTHR10807">
    <property type="entry name" value="MYOTUBULARIN-RELATED"/>
    <property type="match status" value="1"/>
</dbReference>
<dbReference type="AlphaFoldDB" id="A0A9W8CI99"/>
<keyword evidence="14" id="KW-1185">Reference proteome</keyword>
<evidence type="ECO:0000256" key="6">
    <source>
        <dbReference type="ARBA" id="ARBA00023242"/>
    </source>
</evidence>
<dbReference type="InterPro" id="IPR030564">
    <property type="entry name" value="Myotubularin"/>
</dbReference>
<comment type="caution">
    <text evidence="13">The sequence shown here is derived from an EMBL/GenBank/DDBJ whole genome shotgun (WGS) entry which is preliminary data.</text>
</comment>
<evidence type="ECO:0000313" key="13">
    <source>
        <dbReference type="EMBL" id="KAJ1643482.1"/>
    </source>
</evidence>
<dbReference type="Proteomes" id="UP001145021">
    <property type="component" value="Unassembled WGS sequence"/>
</dbReference>
<feature type="domain" description="RRM" evidence="11">
    <location>
        <begin position="99"/>
        <end position="178"/>
    </location>
</feature>
<feature type="binding site" evidence="8">
    <location>
        <begin position="491"/>
        <end position="492"/>
    </location>
    <ligand>
        <name>substrate</name>
    </ligand>
</feature>
<name>A0A9W8CI99_9FUNG</name>
<organism evidence="13 14">
    <name type="scientific">Coemansia asiatica</name>
    <dbReference type="NCBI Taxonomy" id="1052880"/>
    <lineage>
        <taxon>Eukaryota</taxon>
        <taxon>Fungi</taxon>
        <taxon>Fungi incertae sedis</taxon>
        <taxon>Zoopagomycota</taxon>
        <taxon>Kickxellomycotina</taxon>
        <taxon>Kickxellomycetes</taxon>
        <taxon>Kickxellales</taxon>
        <taxon>Kickxellaceae</taxon>
        <taxon>Coemansia</taxon>
    </lineage>
</organism>
<evidence type="ECO:0000256" key="10">
    <source>
        <dbReference type="SAM" id="MobiDB-lite"/>
    </source>
</evidence>
<dbReference type="PROSITE" id="PS00383">
    <property type="entry name" value="TYR_PHOSPHATASE_1"/>
    <property type="match status" value="1"/>
</dbReference>
<dbReference type="GO" id="GO:0005737">
    <property type="term" value="C:cytoplasm"/>
    <property type="evidence" value="ECO:0007669"/>
    <property type="project" value="TreeGrafter"/>
</dbReference>
<evidence type="ECO:0000256" key="9">
    <source>
        <dbReference type="PROSITE-ProRule" id="PRU00176"/>
    </source>
</evidence>
<evidence type="ECO:0000259" key="12">
    <source>
        <dbReference type="PROSITE" id="PS51339"/>
    </source>
</evidence>
<dbReference type="PANTHER" id="PTHR10807:SF128">
    <property type="entry name" value="PHOSPHATIDYLINOSITOL-3,5-BISPHOSPHATE 3-PHOSPHATASE"/>
    <property type="match status" value="1"/>
</dbReference>
<evidence type="ECO:0000256" key="1">
    <source>
        <dbReference type="ARBA" id="ARBA00004123"/>
    </source>
</evidence>
<dbReference type="Gene3D" id="3.30.70.330">
    <property type="match status" value="2"/>
</dbReference>
<dbReference type="PROSITE" id="PS51339">
    <property type="entry name" value="PPASE_MYOTUBULARIN"/>
    <property type="match status" value="1"/>
</dbReference>
<accession>A0A9W8CI99</accession>
<gene>
    <name evidence="13" type="primary">YMR1</name>
    <name evidence="13" type="ORF">LPJ64_004751</name>
</gene>
<evidence type="ECO:0000256" key="2">
    <source>
        <dbReference type="ARBA" id="ARBA00007471"/>
    </source>
</evidence>
<dbReference type="GO" id="GO:0005634">
    <property type="term" value="C:nucleus"/>
    <property type="evidence" value="ECO:0007669"/>
    <property type="project" value="UniProtKB-SubCell"/>
</dbReference>
<dbReference type="Pfam" id="PF06602">
    <property type="entry name" value="Myotub-related"/>
    <property type="match status" value="1"/>
</dbReference>
<evidence type="ECO:0000313" key="14">
    <source>
        <dbReference type="Proteomes" id="UP001145021"/>
    </source>
</evidence>
<evidence type="ECO:0000256" key="5">
    <source>
        <dbReference type="ARBA" id="ARBA00022884"/>
    </source>
</evidence>
<dbReference type="SUPFAM" id="SSF52799">
    <property type="entry name" value="(Phosphotyrosine protein) phosphatases II"/>
    <property type="match status" value="1"/>
</dbReference>
<dbReference type="InterPro" id="IPR016130">
    <property type="entry name" value="Tyr_Pase_AS"/>
</dbReference>
<dbReference type="GO" id="GO:0004438">
    <property type="term" value="F:phosphatidylinositol-3-phosphate phosphatase activity"/>
    <property type="evidence" value="ECO:0007669"/>
    <property type="project" value="TreeGrafter"/>
</dbReference>
<feature type="domain" description="Myotubularin phosphatase" evidence="12">
    <location>
        <begin position="327"/>
        <end position="823"/>
    </location>
</feature>
<dbReference type="InterPro" id="IPR010569">
    <property type="entry name" value="Myotubularin-like_Pase_dom"/>
</dbReference>
<evidence type="ECO:0000256" key="7">
    <source>
        <dbReference type="PIRSR" id="PIRSR630564-1"/>
    </source>
</evidence>
<proteinExistence type="inferred from homology"/>
<dbReference type="SMART" id="SM00360">
    <property type="entry name" value="RRM"/>
    <property type="match status" value="2"/>
</dbReference>
<dbReference type="InterPro" id="IPR034158">
    <property type="entry name" value="SF3B4_RRM1"/>
</dbReference>
<comment type="subcellular location">
    <subcellularLocation>
        <location evidence="1">Nucleus</location>
    </subcellularLocation>
</comment>
<dbReference type="Gene3D" id="2.30.29.30">
    <property type="entry name" value="Pleckstrin-homology domain (PH domain)/Phosphotyrosine-binding domain (PTB)"/>
    <property type="match status" value="1"/>
</dbReference>
<keyword evidence="5 9" id="KW-0694">RNA-binding</keyword>
<dbReference type="CDD" id="cd12334">
    <property type="entry name" value="RRM1_SF3B4"/>
    <property type="match status" value="1"/>
</dbReference>
<dbReference type="SUPFAM" id="SSF54928">
    <property type="entry name" value="RNA-binding domain, RBD"/>
    <property type="match status" value="1"/>
</dbReference>
<keyword evidence="4" id="KW-0677">Repeat</keyword>
<dbReference type="GO" id="GO:0003723">
    <property type="term" value="F:RNA binding"/>
    <property type="evidence" value="ECO:0007669"/>
    <property type="project" value="UniProtKB-UniRule"/>
</dbReference>
<dbReference type="PROSITE" id="PS50102">
    <property type="entry name" value="RRM"/>
    <property type="match status" value="2"/>
</dbReference>
<dbReference type="InterPro" id="IPR029021">
    <property type="entry name" value="Prot-tyrosine_phosphatase-like"/>
</dbReference>
<comment type="similarity">
    <text evidence="3">Belongs to the SF3B4 family.</text>
</comment>
<evidence type="ECO:0000256" key="8">
    <source>
        <dbReference type="PIRSR" id="PIRSR630564-2"/>
    </source>
</evidence>
<reference evidence="13" key="1">
    <citation type="submission" date="2022-07" db="EMBL/GenBank/DDBJ databases">
        <title>Phylogenomic reconstructions and comparative analyses of Kickxellomycotina fungi.</title>
        <authorList>
            <person name="Reynolds N.K."/>
            <person name="Stajich J.E."/>
            <person name="Barry K."/>
            <person name="Grigoriev I.V."/>
            <person name="Crous P."/>
            <person name="Smith M.E."/>
        </authorList>
    </citation>
    <scope>NUCLEOTIDE SEQUENCE</scope>
    <source>
        <strain evidence="13">NBRC 105413</strain>
    </source>
</reference>